<accession>M2T7I4</accession>
<dbReference type="InterPro" id="IPR019056">
    <property type="entry name" value="Phage_TAC_6"/>
</dbReference>
<protein>
    <recommendedName>
        <fullName evidence="4">Phage tail assembly chaperone</fullName>
    </recommendedName>
</protein>
<dbReference type="AlphaFoldDB" id="M2T7I4"/>
<name>M2T7I4_9SPHN</name>
<feature type="region of interest" description="Disordered" evidence="1">
    <location>
        <begin position="44"/>
        <end position="65"/>
    </location>
</feature>
<dbReference type="RefSeq" id="WP_008602805.1">
    <property type="nucleotide sequence ID" value="NZ_AMRV01000007.1"/>
</dbReference>
<dbReference type="EMBL" id="AMRV01000007">
    <property type="protein sequence ID" value="EMD82484.1"/>
    <property type="molecule type" value="Genomic_DNA"/>
</dbReference>
<evidence type="ECO:0008006" key="4">
    <source>
        <dbReference type="Google" id="ProtNLM"/>
    </source>
</evidence>
<evidence type="ECO:0000256" key="1">
    <source>
        <dbReference type="SAM" id="MobiDB-lite"/>
    </source>
</evidence>
<dbReference type="Pfam" id="PF09550">
    <property type="entry name" value="Phage_TAC_6"/>
    <property type="match status" value="1"/>
</dbReference>
<sequence>MTRFAEAALAAGRAACGALGWTASEFWQATPAELALALSAISEPGAESASPLTGAELQELERENG</sequence>
<dbReference type="Proteomes" id="UP000011717">
    <property type="component" value="Unassembled WGS sequence"/>
</dbReference>
<keyword evidence="3" id="KW-1185">Reference proteome</keyword>
<proteinExistence type="predicted"/>
<organism evidence="2 3">
    <name type="scientific">Pacificimonas flava</name>
    <dbReference type="NCBI Taxonomy" id="1234595"/>
    <lineage>
        <taxon>Bacteria</taxon>
        <taxon>Pseudomonadati</taxon>
        <taxon>Pseudomonadota</taxon>
        <taxon>Alphaproteobacteria</taxon>
        <taxon>Sphingomonadales</taxon>
        <taxon>Sphingosinicellaceae</taxon>
        <taxon>Pacificimonas</taxon>
    </lineage>
</organism>
<reference evidence="2 3" key="1">
    <citation type="journal article" date="2013" name="Genome Announc.">
        <title>Draft Genome Sequence of Strain JLT2015T, Belonging to the Family Sphingomonadaceae of the Alphaproteobacteria.</title>
        <authorList>
            <person name="Tang K."/>
            <person name="Liu K."/>
            <person name="Li S."/>
            <person name="Jiao N."/>
        </authorList>
    </citation>
    <scope>NUCLEOTIDE SEQUENCE [LARGE SCALE GENOMIC DNA]</scope>
    <source>
        <strain evidence="2 3">JLT2015</strain>
    </source>
</reference>
<evidence type="ECO:0000313" key="2">
    <source>
        <dbReference type="EMBL" id="EMD82484.1"/>
    </source>
</evidence>
<comment type="caution">
    <text evidence="2">The sequence shown here is derived from an EMBL/GenBank/DDBJ whole genome shotgun (WGS) entry which is preliminary data.</text>
</comment>
<gene>
    <name evidence="2" type="ORF">C725_2205</name>
</gene>
<evidence type="ECO:0000313" key="3">
    <source>
        <dbReference type="Proteomes" id="UP000011717"/>
    </source>
</evidence>